<reference evidence="2" key="2">
    <citation type="submission" date="2022-03" db="EMBL/GenBank/DDBJ databases">
        <title>Draft title - Genomic analysis of global carrot germplasm unveils the trajectory of domestication and the origin of high carotenoid orange carrot.</title>
        <authorList>
            <person name="Iorizzo M."/>
            <person name="Ellison S."/>
            <person name="Senalik D."/>
            <person name="Macko-Podgorni A."/>
            <person name="Grzebelus D."/>
            <person name="Bostan H."/>
            <person name="Rolling W."/>
            <person name="Curaba J."/>
            <person name="Simon P."/>
        </authorList>
    </citation>
    <scope>NUCLEOTIDE SEQUENCE</scope>
    <source>
        <tissue evidence="2">Leaf</tissue>
    </source>
</reference>
<proteinExistence type="predicted"/>
<protein>
    <submittedName>
        <fullName evidence="2">Uncharacterized protein</fullName>
    </submittedName>
</protein>
<evidence type="ECO:0000313" key="2">
    <source>
        <dbReference type="EMBL" id="WOG82123.1"/>
    </source>
</evidence>
<dbReference type="EMBL" id="CP093343">
    <property type="protein sequence ID" value="WOG82123.1"/>
    <property type="molecule type" value="Genomic_DNA"/>
</dbReference>
<feature type="compositionally biased region" description="Polar residues" evidence="1">
    <location>
        <begin position="37"/>
        <end position="47"/>
    </location>
</feature>
<feature type="region of interest" description="Disordered" evidence="1">
    <location>
        <begin position="1"/>
        <end position="98"/>
    </location>
</feature>
<organism evidence="2 3">
    <name type="scientific">Daucus carota subsp. sativus</name>
    <name type="common">Carrot</name>
    <dbReference type="NCBI Taxonomy" id="79200"/>
    <lineage>
        <taxon>Eukaryota</taxon>
        <taxon>Viridiplantae</taxon>
        <taxon>Streptophyta</taxon>
        <taxon>Embryophyta</taxon>
        <taxon>Tracheophyta</taxon>
        <taxon>Spermatophyta</taxon>
        <taxon>Magnoliopsida</taxon>
        <taxon>eudicotyledons</taxon>
        <taxon>Gunneridae</taxon>
        <taxon>Pentapetalae</taxon>
        <taxon>asterids</taxon>
        <taxon>campanulids</taxon>
        <taxon>Apiales</taxon>
        <taxon>Apiaceae</taxon>
        <taxon>Apioideae</taxon>
        <taxon>Scandiceae</taxon>
        <taxon>Daucinae</taxon>
        <taxon>Daucus</taxon>
        <taxon>Daucus sect. Daucus</taxon>
    </lineage>
</organism>
<sequence>MKRMYVTAHHLKQQQLNKKSVQVGKNAKMPTRKSPRLNKQQQNNEASATKDCASAKRKLVLPEPSHEDECMGDNQLEGSALPPPPPPPPLTPSNKKFAMRIEDYDKGLTDYEKQRAANLKKNNEVLIALNLPTLAAAIKPPDLKKKQKERVQEDSEDYVPEHTEEHDDDSDSEVPAKAATTKKPPQPAEPSLADYEDGEENEGIGIVITYGYL</sequence>
<evidence type="ECO:0000313" key="3">
    <source>
        <dbReference type="Proteomes" id="UP000077755"/>
    </source>
</evidence>
<feature type="region of interest" description="Disordered" evidence="1">
    <location>
        <begin position="139"/>
        <end position="200"/>
    </location>
</feature>
<reference evidence="2" key="1">
    <citation type="journal article" date="2016" name="Nat. Genet.">
        <title>A high-quality carrot genome assembly provides new insights into carotenoid accumulation and asterid genome evolution.</title>
        <authorList>
            <person name="Iorizzo M."/>
            <person name="Ellison S."/>
            <person name="Senalik D."/>
            <person name="Zeng P."/>
            <person name="Satapoomin P."/>
            <person name="Huang J."/>
            <person name="Bowman M."/>
            <person name="Iovene M."/>
            <person name="Sanseverino W."/>
            <person name="Cavagnaro P."/>
            <person name="Yildiz M."/>
            <person name="Macko-Podgorni A."/>
            <person name="Moranska E."/>
            <person name="Grzebelus E."/>
            <person name="Grzebelus D."/>
            <person name="Ashrafi H."/>
            <person name="Zheng Z."/>
            <person name="Cheng S."/>
            <person name="Spooner D."/>
            <person name="Van Deynze A."/>
            <person name="Simon P."/>
        </authorList>
    </citation>
    <scope>NUCLEOTIDE SEQUENCE</scope>
    <source>
        <tissue evidence="2">Leaf</tissue>
    </source>
</reference>
<dbReference type="Proteomes" id="UP000077755">
    <property type="component" value="Chromosome 1"/>
</dbReference>
<gene>
    <name evidence="2" type="ORF">DCAR_0101285</name>
</gene>
<accession>A0AAF1AGJ4</accession>
<feature type="compositionally biased region" description="Basic and acidic residues" evidence="1">
    <location>
        <begin position="141"/>
        <end position="165"/>
    </location>
</feature>
<evidence type="ECO:0000256" key="1">
    <source>
        <dbReference type="SAM" id="MobiDB-lite"/>
    </source>
</evidence>
<dbReference type="AlphaFoldDB" id="A0AAF1AGJ4"/>
<keyword evidence="3" id="KW-1185">Reference proteome</keyword>
<feature type="compositionally biased region" description="Pro residues" evidence="1">
    <location>
        <begin position="81"/>
        <end position="91"/>
    </location>
</feature>
<name>A0AAF1AGJ4_DAUCS</name>